<evidence type="ECO:0000256" key="1">
    <source>
        <dbReference type="ARBA" id="ARBA00023125"/>
    </source>
</evidence>
<dbReference type="PANTHER" id="PTHR43479">
    <property type="entry name" value="ACREF/ENVCD OPERON REPRESSOR-RELATED"/>
    <property type="match status" value="1"/>
</dbReference>
<evidence type="ECO:0000259" key="4">
    <source>
        <dbReference type="PROSITE" id="PS50977"/>
    </source>
</evidence>
<organism evidence="5 6">
    <name type="scientific">Bifidobacterium tissieri</name>
    <dbReference type="NCBI Taxonomy" id="1630162"/>
    <lineage>
        <taxon>Bacteria</taxon>
        <taxon>Bacillati</taxon>
        <taxon>Actinomycetota</taxon>
        <taxon>Actinomycetes</taxon>
        <taxon>Bifidobacteriales</taxon>
        <taxon>Bifidobacteriaceae</taxon>
        <taxon>Bifidobacterium</taxon>
    </lineage>
</organism>
<keyword evidence="6" id="KW-1185">Reference proteome</keyword>
<accession>A0A261FJU5</accession>
<feature type="domain" description="HTH tetR-type" evidence="4">
    <location>
        <begin position="40"/>
        <end position="100"/>
    </location>
</feature>
<keyword evidence="1 2" id="KW-0238">DNA-binding</keyword>
<dbReference type="Pfam" id="PF14278">
    <property type="entry name" value="TetR_C_8"/>
    <property type="match status" value="1"/>
</dbReference>
<name>A0A261FJU5_9BIFI</name>
<feature type="DNA-binding region" description="H-T-H motif" evidence="2">
    <location>
        <begin position="63"/>
        <end position="82"/>
    </location>
</feature>
<evidence type="ECO:0000256" key="3">
    <source>
        <dbReference type="SAM" id="MobiDB-lite"/>
    </source>
</evidence>
<dbReference type="PROSITE" id="PS50977">
    <property type="entry name" value="HTH_TETR_2"/>
    <property type="match status" value="1"/>
</dbReference>
<dbReference type="InterPro" id="IPR039532">
    <property type="entry name" value="TetR_C_Firmicutes"/>
</dbReference>
<evidence type="ECO:0000313" key="5">
    <source>
        <dbReference type="EMBL" id="OZG59096.1"/>
    </source>
</evidence>
<dbReference type="SUPFAM" id="SSF46689">
    <property type="entry name" value="Homeodomain-like"/>
    <property type="match status" value="1"/>
</dbReference>
<dbReference type="Proteomes" id="UP000216444">
    <property type="component" value="Unassembled WGS sequence"/>
</dbReference>
<dbReference type="RefSeq" id="WP_094661898.1">
    <property type="nucleotide sequence ID" value="NZ_MWWV01000002.1"/>
</dbReference>
<feature type="compositionally biased region" description="Low complexity" evidence="3">
    <location>
        <begin position="221"/>
        <end position="231"/>
    </location>
</feature>
<comment type="caution">
    <text evidence="5">The sequence shown here is derived from an EMBL/GenBank/DDBJ whole genome shotgun (WGS) entry which is preliminary data.</text>
</comment>
<dbReference type="EMBL" id="MWWV01000002">
    <property type="protein sequence ID" value="OZG59096.1"/>
    <property type="molecule type" value="Genomic_DNA"/>
</dbReference>
<protein>
    <submittedName>
        <fullName evidence="5">TetR family transcriptional regulator</fullName>
    </submittedName>
</protein>
<evidence type="ECO:0000256" key="2">
    <source>
        <dbReference type="PROSITE-ProRule" id="PRU00335"/>
    </source>
</evidence>
<dbReference type="GO" id="GO:0003677">
    <property type="term" value="F:DNA binding"/>
    <property type="evidence" value="ECO:0007669"/>
    <property type="project" value="UniProtKB-UniRule"/>
</dbReference>
<evidence type="ECO:0000313" key="6">
    <source>
        <dbReference type="Proteomes" id="UP000216444"/>
    </source>
</evidence>
<sequence length="231" mass="25655">MAFNCTHEPDRAKNLRRTGLTDDADRRLATLRRNNEESNAFVRACIESALIQLMESKPFSSITVTDIARRAGVSRNAYYRNYDSKEAILAEYLNGLIATVDTTLTTYDPLTQTREAWIALLGEVRGIASQYRLLLEAGYGERIVDAIQRNMNRGTAASEAGPRYASRYWAGAICAVLEQWVKDGMAVPESELADIMTALMHRGIDTAVEFDTSCATPTPTPKQSPKQSPKQ</sequence>
<feature type="region of interest" description="Disordered" evidence="3">
    <location>
        <begin position="211"/>
        <end position="231"/>
    </location>
</feature>
<dbReference type="Gene3D" id="1.10.357.10">
    <property type="entry name" value="Tetracycline Repressor, domain 2"/>
    <property type="match status" value="1"/>
</dbReference>
<dbReference type="AlphaFoldDB" id="A0A261FJU5"/>
<dbReference type="Pfam" id="PF00440">
    <property type="entry name" value="TetR_N"/>
    <property type="match status" value="1"/>
</dbReference>
<dbReference type="InterPro" id="IPR009057">
    <property type="entry name" value="Homeodomain-like_sf"/>
</dbReference>
<gene>
    <name evidence="5" type="ORF">BTIS_0249</name>
</gene>
<proteinExistence type="predicted"/>
<dbReference type="PANTHER" id="PTHR43479:SF11">
    <property type="entry name" value="ACREF_ENVCD OPERON REPRESSOR-RELATED"/>
    <property type="match status" value="1"/>
</dbReference>
<dbReference type="InterPro" id="IPR001647">
    <property type="entry name" value="HTH_TetR"/>
</dbReference>
<reference evidence="5 6" key="1">
    <citation type="journal article" date="2017" name="BMC Genomics">
        <title>Comparative genomic and phylogenomic analyses of the Bifidobacteriaceae family.</title>
        <authorList>
            <person name="Lugli G.A."/>
            <person name="Milani C."/>
            <person name="Turroni F."/>
            <person name="Duranti S."/>
            <person name="Mancabelli L."/>
            <person name="Mangifesta M."/>
            <person name="Ferrario C."/>
            <person name="Modesto M."/>
            <person name="Mattarelli P."/>
            <person name="Jiri K."/>
            <person name="van Sinderen D."/>
            <person name="Ventura M."/>
        </authorList>
    </citation>
    <scope>NUCLEOTIDE SEQUENCE [LARGE SCALE GENOMIC DNA]</scope>
    <source>
        <strain evidence="5 6">DSM 100201</strain>
    </source>
</reference>
<dbReference type="InterPro" id="IPR050624">
    <property type="entry name" value="HTH-type_Tx_Regulator"/>
</dbReference>